<dbReference type="Proteomes" id="UP000030762">
    <property type="component" value="Unassembled WGS sequence"/>
</dbReference>
<dbReference type="RefSeq" id="XP_008611178.1">
    <property type="nucleotide sequence ID" value="XM_008612956.1"/>
</dbReference>
<proteinExistence type="predicted"/>
<name>T0RS83_SAPDV</name>
<evidence type="ECO:0000313" key="3">
    <source>
        <dbReference type="Proteomes" id="UP000030762"/>
    </source>
</evidence>
<dbReference type="VEuPathDB" id="FungiDB:SDRG_07138"/>
<evidence type="ECO:0008006" key="4">
    <source>
        <dbReference type="Google" id="ProtNLM"/>
    </source>
</evidence>
<keyword evidence="1" id="KW-0472">Membrane</keyword>
<dbReference type="InParanoid" id="T0RS83"/>
<dbReference type="EMBL" id="JH767151">
    <property type="protein sequence ID" value="EQC35428.1"/>
    <property type="molecule type" value="Genomic_DNA"/>
</dbReference>
<organism evidence="2 3">
    <name type="scientific">Saprolegnia diclina (strain VS20)</name>
    <dbReference type="NCBI Taxonomy" id="1156394"/>
    <lineage>
        <taxon>Eukaryota</taxon>
        <taxon>Sar</taxon>
        <taxon>Stramenopiles</taxon>
        <taxon>Oomycota</taxon>
        <taxon>Saprolegniomycetes</taxon>
        <taxon>Saprolegniales</taxon>
        <taxon>Saprolegniaceae</taxon>
        <taxon>Saprolegnia</taxon>
    </lineage>
</organism>
<feature type="transmembrane region" description="Helical" evidence="1">
    <location>
        <begin position="128"/>
        <end position="147"/>
    </location>
</feature>
<feature type="transmembrane region" description="Helical" evidence="1">
    <location>
        <begin position="75"/>
        <end position="96"/>
    </location>
</feature>
<feature type="transmembrane region" description="Helical" evidence="1">
    <location>
        <begin position="167"/>
        <end position="188"/>
    </location>
</feature>
<accession>T0RS83</accession>
<keyword evidence="3" id="KW-1185">Reference proteome</keyword>
<evidence type="ECO:0000313" key="2">
    <source>
        <dbReference type="EMBL" id="EQC35428.1"/>
    </source>
</evidence>
<reference evidence="2 3" key="1">
    <citation type="submission" date="2012-04" db="EMBL/GenBank/DDBJ databases">
        <title>The Genome Sequence of Saprolegnia declina VS20.</title>
        <authorList>
            <consortium name="The Broad Institute Genome Sequencing Platform"/>
            <person name="Russ C."/>
            <person name="Nusbaum C."/>
            <person name="Tyler B."/>
            <person name="van West P."/>
            <person name="Dieguez-Uribeondo J."/>
            <person name="de Bruijn I."/>
            <person name="Tripathy S."/>
            <person name="Jiang R."/>
            <person name="Young S.K."/>
            <person name="Zeng Q."/>
            <person name="Gargeya S."/>
            <person name="Fitzgerald M."/>
            <person name="Haas B."/>
            <person name="Abouelleil A."/>
            <person name="Alvarado L."/>
            <person name="Arachchi H.M."/>
            <person name="Berlin A."/>
            <person name="Chapman S.B."/>
            <person name="Goldberg J."/>
            <person name="Griggs A."/>
            <person name="Gujja S."/>
            <person name="Hansen M."/>
            <person name="Howarth C."/>
            <person name="Imamovic A."/>
            <person name="Larimer J."/>
            <person name="McCowen C."/>
            <person name="Montmayeur A."/>
            <person name="Murphy C."/>
            <person name="Neiman D."/>
            <person name="Pearson M."/>
            <person name="Priest M."/>
            <person name="Roberts A."/>
            <person name="Saif S."/>
            <person name="Shea T."/>
            <person name="Sisk P."/>
            <person name="Sykes S."/>
            <person name="Wortman J."/>
            <person name="Nusbaum C."/>
            <person name="Birren B."/>
        </authorList>
    </citation>
    <scope>NUCLEOTIDE SEQUENCE [LARGE SCALE GENOMIC DNA]</scope>
    <source>
        <strain evidence="2 3">VS20</strain>
    </source>
</reference>
<gene>
    <name evidence="2" type="ORF">SDRG_07138</name>
</gene>
<keyword evidence="1" id="KW-0812">Transmembrane</keyword>
<dbReference type="OrthoDB" id="77277at2759"/>
<feature type="transmembrane region" description="Helical" evidence="1">
    <location>
        <begin position="200"/>
        <end position="221"/>
    </location>
</feature>
<keyword evidence="1" id="KW-1133">Transmembrane helix</keyword>
<evidence type="ECO:0000256" key="1">
    <source>
        <dbReference type="SAM" id="Phobius"/>
    </source>
</evidence>
<feature type="transmembrane region" description="Helical" evidence="1">
    <location>
        <begin position="38"/>
        <end position="55"/>
    </location>
</feature>
<dbReference type="AlphaFoldDB" id="T0RS83"/>
<dbReference type="OMA" id="RYEHLHA"/>
<feature type="transmembrane region" description="Helical" evidence="1">
    <location>
        <begin position="233"/>
        <end position="253"/>
    </location>
</feature>
<sequence length="459" mass="51510">MELQAALLVVVVVLAAYMPVLLTLYVRRRRQAHLRCRQPLDMAFAAACVMVYAVADPLQQVMMLSHNLSCYWHVVWAAFNVLGSAWYLVVAVSHVVRYRVTEVLAQPLDPEQPYPKMRLYRFLLQRSVQRRACAALVALALVATLSASDTATLLSPSINGCLTPAMVVSIGLQFGIVLSVVLYVVYALHSVDDLAGLHRTYAQTLLHVVGVLWLLGFVTFSESQFQWTLLRTYNIKTMVTTLLAHLLFYFNIVQPMALLRATRVHDAIGSGDTTASRSLHELASFRKYLEEPAGLDDFIAYCRLALRLEDILAYTTLWNFMTQLTTRDAAIAVYDECLDQSGPLVTPSAAKWRDYYRSQLANPHGLQNRAPTSARGPDVLPWDLYSPFLNDLLVSMFNDLVPDFTRHSLGLSWREFRYEHLHASQRCISGGPSLAAIVSMPLAPIPMSTISSRFHDDET</sequence>
<protein>
    <recommendedName>
        <fullName evidence="4">RGS domain-containing protein</fullName>
    </recommendedName>
</protein>
<dbReference type="GeneID" id="19947865"/>
<feature type="transmembrane region" description="Helical" evidence="1">
    <location>
        <begin position="6"/>
        <end position="26"/>
    </location>
</feature>